<dbReference type="InterPro" id="IPR006429">
    <property type="entry name" value="Phage_lambda_portal"/>
</dbReference>
<dbReference type="EMBL" id="CAADHO010000003">
    <property type="protein sequence ID" value="VFQ44394.1"/>
    <property type="molecule type" value="Genomic_DNA"/>
</dbReference>
<gene>
    <name evidence="1" type="ORF">MSL71_20430</name>
</gene>
<dbReference type="Proteomes" id="UP000507962">
    <property type="component" value="Unassembled WGS sequence"/>
</dbReference>
<name>A0A4U8YLR7_9BACT</name>
<dbReference type="Pfam" id="PF05136">
    <property type="entry name" value="Phage_portal_2"/>
    <property type="match status" value="1"/>
</dbReference>
<dbReference type="GO" id="GO:0019068">
    <property type="term" value="P:virion assembly"/>
    <property type="evidence" value="ECO:0007669"/>
    <property type="project" value="InterPro"/>
</dbReference>
<organism evidence="1 2">
    <name type="scientific">Desulfoluna butyratoxydans</name>
    <dbReference type="NCBI Taxonomy" id="231438"/>
    <lineage>
        <taxon>Bacteria</taxon>
        <taxon>Pseudomonadati</taxon>
        <taxon>Thermodesulfobacteriota</taxon>
        <taxon>Desulfobacteria</taxon>
        <taxon>Desulfobacterales</taxon>
        <taxon>Desulfolunaceae</taxon>
        <taxon>Desulfoluna</taxon>
    </lineage>
</organism>
<accession>A0A4U8YLR7</accession>
<dbReference type="NCBIfam" id="TIGR01539">
    <property type="entry name" value="portal_lambda"/>
    <property type="match status" value="1"/>
</dbReference>
<protein>
    <submittedName>
        <fullName evidence="1">Phage portal protein lambda family</fullName>
    </submittedName>
</protein>
<dbReference type="GO" id="GO:0005198">
    <property type="term" value="F:structural molecule activity"/>
    <property type="evidence" value="ECO:0007669"/>
    <property type="project" value="InterPro"/>
</dbReference>
<evidence type="ECO:0000313" key="2">
    <source>
        <dbReference type="Proteomes" id="UP000507962"/>
    </source>
</evidence>
<dbReference type="AlphaFoldDB" id="A0A4U8YLR7"/>
<sequence length="508" mass="56377">MGAFSRISSSLSRTAASVIALRNPDRAARFLAFQNALGVPGLKLSYHASDRKDPGLMRWRPTNQTGDALIFKDAALARARARDMERNNDNVSGALRKISNNVVFRGIFPQAQCKLFDGTPDRIRARIIEKDFRAWSKAVKWKNKQKQTIRRGWMDGGVFVRFFPAPTLQRRGLVPLGIELLEVDHLDQNKNEILASGNIIRKGIEYTPDGFEAAYWLFPEHPGNSGGLLGRTLQSSLRVDAETCLFFTDPERPSQSLPIPWMISVTRGLHNFDEYDNDERLASRLAAKFGIFIINKATAWPGGAGGTGNDLEGNPFAGGGNGEIPDHIGAASIHELPHGREVQIASNPRPGNNHEAYARTSLRRASTGFGMSSASFSNDYTDATMSALRHAIQEERRGYRVQQDLLVDELCDVVWPIWLRYRALFGLGDDRDVEATWALGGWDWIDPYKDAKAAEILIGKRVESRTTFASQRGGDWEDTIVEIGQEEKMIAEHAPAPKEPAHGNNANG</sequence>
<reference evidence="1 2" key="1">
    <citation type="submission" date="2019-03" db="EMBL/GenBank/DDBJ databases">
        <authorList>
            <person name="Nijsse B."/>
        </authorList>
    </citation>
    <scope>NUCLEOTIDE SEQUENCE [LARGE SCALE GENOMIC DNA]</scope>
    <source>
        <strain evidence="1">Desulfoluna butyratoxydans MSL71</strain>
    </source>
</reference>
<proteinExistence type="predicted"/>
<keyword evidence="2" id="KW-1185">Reference proteome</keyword>
<evidence type="ECO:0000313" key="1">
    <source>
        <dbReference type="EMBL" id="VFQ44394.1"/>
    </source>
</evidence>